<dbReference type="SMART" id="SM00729">
    <property type="entry name" value="Elp3"/>
    <property type="match status" value="1"/>
</dbReference>
<dbReference type="PROSITE" id="PS51918">
    <property type="entry name" value="RADICAL_SAM"/>
    <property type="match status" value="1"/>
</dbReference>
<sequence length="581" mass="64587">MQRPVWLLSMDSEQFNAPPTTTAGLSSYYRRYGARSAETHIDLVHFQHADDIERWLGDWSATGPAQVRAAAAAGLRPTLGFSVYTWNAAEFLALAHQLRQLAPELTLIAGGPHVQQAEDYVGEEALDVVFLGEAEVTLQEFLDSATPADWPRINGLAYLQNGEVVRTAPRERCQQLDVFPSPLDVLELTHPDGRPRYDAIAYETSRGCPFKCAFCEWGTGAIGSKMYQWSLDRVRSDWEKIVAAGIANIWLADSNFGALKQDLAKAQMIVELKDRTGLPRSFATSWSKKHSRQVQEIALLLHRNQLLPHYQLALQTLTPEALRLSNRQNMSANEYQPIARQMSEQGVPIAAELIWGLPGDNLADFERNLDTLLATFPNINIFGYTLLPGTEFYARREEYRIEAIPVAGYGKAKGEYVVGCHSFSRDEGEEGYFLISAHILLVHGYIMPLTTRLLALTGAVPVSPLLRECLRAIITVVQNVLCELDPGDRMAVYEQRNAIYLAALASPELLYSTLIQVIAAHCRAHGQNPQPVLQVLALDRALCPRVGPEQDTLEHFDFAADQVQQALSAMSLPQEGLAQEP</sequence>
<dbReference type="SFLD" id="SFLDS00029">
    <property type="entry name" value="Radical_SAM"/>
    <property type="match status" value="1"/>
</dbReference>
<protein>
    <submittedName>
        <fullName evidence="8">Uncharacterized protein</fullName>
    </submittedName>
</protein>
<dbReference type="GO" id="GO:0031419">
    <property type="term" value="F:cobalamin binding"/>
    <property type="evidence" value="ECO:0007669"/>
    <property type="project" value="InterPro"/>
</dbReference>
<dbReference type="SUPFAM" id="SSF102114">
    <property type="entry name" value="Radical SAM enzymes"/>
    <property type="match status" value="1"/>
</dbReference>
<dbReference type="Proteomes" id="UP000259273">
    <property type="component" value="Unassembled WGS sequence"/>
</dbReference>
<evidence type="ECO:0000256" key="3">
    <source>
        <dbReference type="ARBA" id="ARBA00022723"/>
    </source>
</evidence>
<organism evidence="8 9">
    <name type="scientific">Haliea salexigens</name>
    <dbReference type="NCBI Taxonomy" id="287487"/>
    <lineage>
        <taxon>Bacteria</taxon>
        <taxon>Pseudomonadati</taxon>
        <taxon>Pseudomonadota</taxon>
        <taxon>Gammaproteobacteria</taxon>
        <taxon>Cellvibrionales</taxon>
        <taxon>Halieaceae</taxon>
        <taxon>Haliea</taxon>
    </lineage>
</organism>
<dbReference type="InterPro" id="IPR023404">
    <property type="entry name" value="rSAM_horseshoe"/>
</dbReference>
<evidence type="ECO:0000256" key="2">
    <source>
        <dbReference type="ARBA" id="ARBA00022691"/>
    </source>
</evidence>
<dbReference type="GO" id="GO:0046872">
    <property type="term" value="F:metal ion binding"/>
    <property type="evidence" value="ECO:0007669"/>
    <property type="project" value="UniProtKB-KW"/>
</dbReference>
<gene>
    <name evidence="8" type="ORF">DCP75_12315</name>
</gene>
<comment type="caution">
    <text evidence="8">The sequence shown here is derived from an EMBL/GenBank/DDBJ whole genome shotgun (WGS) entry which is preliminary data.</text>
</comment>
<dbReference type="STRING" id="1121937.GCA_000423125_02608"/>
<feature type="non-terminal residue" evidence="8">
    <location>
        <position position="581"/>
    </location>
</feature>
<dbReference type="Pfam" id="PF04055">
    <property type="entry name" value="Radical_SAM"/>
    <property type="match status" value="1"/>
</dbReference>
<dbReference type="AlphaFoldDB" id="A0A3C1KP53"/>
<dbReference type="GO" id="GO:0005829">
    <property type="term" value="C:cytosol"/>
    <property type="evidence" value="ECO:0007669"/>
    <property type="project" value="TreeGrafter"/>
</dbReference>
<dbReference type="PANTHER" id="PTHR43409">
    <property type="entry name" value="ANAEROBIC MAGNESIUM-PROTOPORPHYRIN IX MONOMETHYL ESTER CYCLASE-RELATED"/>
    <property type="match status" value="1"/>
</dbReference>
<dbReference type="InterPro" id="IPR007197">
    <property type="entry name" value="rSAM"/>
</dbReference>
<dbReference type="Gene3D" id="3.40.50.280">
    <property type="entry name" value="Cobalamin-binding domain"/>
    <property type="match status" value="1"/>
</dbReference>
<proteinExistence type="predicted"/>
<keyword evidence="3" id="KW-0479">Metal-binding</keyword>
<dbReference type="InterPro" id="IPR006638">
    <property type="entry name" value="Elp3/MiaA/NifB-like_rSAM"/>
</dbReference>
<dbReference type="GO" id="GO:0003824">
    <property type="term" value="F:catalytic activity"/>
    <property type="evidence" value="ECO:0007669"/>
    <property type="project" value="InterPro"/>
</dbReference>
<evidence type="ECO:0000313" key="9">
    <source>
        <dbReference type="Proteomes" id="UP000259273"/>
    </source>
</evidence>
<dbReference type="GO" id="GO:0051539">
    <property type="term" value="F:4 iron, 4 sulfur cluster binding"/>
    <property type="evidence" value="ECO:0007669"/>
    <property type="project" value="UniProtKB-KW"/>
</dbReference>
<evidence type="ECO:0000259" key="6">
    <source>
        <dbReference type="PROSITE" id="PS51332"/>
    </source>
</evidence>
<dbReference type="InterPro" id="IPR006158">
    <property type="entry name" value="Cobalamin-bd"/>
</dbReference>
<feature type="domain" description="B12-binding" evidence="6">
    <location>
        <begin position="56"/>
        <end position="152"/>
    </location>
</feature>
<evidence type="ECO:0000256" key="4">
    <source>
        <dbReference type="ARBA" id="ARBA00023004"/>
    </source>
</evidence>
<dbReference type="PANTHER" id="PTHR43409:SF16">
    <property type="entry name" value="SLR0320 PROTEIN"/>
    <property type="match status" value="1"/>
</dbReference>
<name>A0A3C1KP53_9GAMM</name>
<evidence type="ECO:0000256" key="5">
    <source>
        <dbReference type="ARBA" id="ARBA00023014"/>
    </source>
</evidence>
<evidence type="ECO:0000313" key="8">
    <source>
        <dbReference type="EMBL" id="HAN28480.1"/>
    </source>
</evidence>
<evidence type="ECO:0000259" key="7">
    <source>
        <dbReference type="PROSITE" id="PS51918"/>
    </source>
</evidence>
<dbReference type="EMBL" id="DMND01000169">
    <property type="protein sequence ID" value="HAN28480.1"/>
    <property type="molecule type" value="Genomic_DNA"/>
</dbReference>
<dbReference type="InterPro" id="IPR051198">
    <property type="entry name" value="BchE-like"/>
</dbReference>
<keyword evidence="2" id="KW-0949">S-adenosyl-L-methionine</keyword>
<dbReference type="SFLD" id="SFLDG01082">
    <property type="entry name" value="B12-binding_domain_containing"/>
    <property type="match status" value="1"/>
</dbReference>
<dbReference type="Pfam" id="PF02310">
    <property type="entry name" value="B12-binding"/>
    <property type="match status" value="1"/>
</dbReference>
<reference evidence="8 9" key="1">
    <citation type="journal article" date="2018" name="Nat. Biotechnol.">
        <title>A standardized bacterial taxonomy based on genome phylogeny substantially revises the tree of life.</title>
        <authorList>
            <person name="Parks D.H."/>
            <person name="Chuvochina M."/>
            <person name="Waite D.W."/>
            <person name="Rinke C."/>
            <person name="Skarshewski A."/>
            <person name="Chaumeil P.A."/>
            <person name="Hugenholtz P."/>
        </authorList>
    </citation>
    <scope>NUCLEOTIDE SEQUENCE [LARGE SCALE GENOMIC DNA]</scope>
    <source>
        <strain evidence="8">UBA9158</strain>
    </source>
</reference>
<dbReference type="InterPro" id="IPR034466">
    <property type="entry name" value="Methyltransferase_Class_B"/>
</dbReference>
<keyword evidence="5" id="KW-0411">Iron-sulfur</keyword>
<keyword evidence="4" id="KW-0408">Iron</keyword>
<comment type="cofactor">
    <cofactor evidence="1">
        <name>[4Fe-4S] cluster</name>
        <dbReference type="ChEBI" id="CHEBI:49883"/>
    </cofactor>
</comment>
<accession>A0A3C1KP53</accession>
<evidence type="ECO:0000256" key="1">
    <source>
        <dbReference type="ARBA" id="ARBA00001966"/>
    </source>
</evidence>
<dbReference type="PROSITE" id="PS51332">
    <property type="entry name" value="B12_BINDING"/>
    <property type="match status" value="1"/>
</dbReference>
<dbReference type="SFLD" id="SFLDG01123">
    <property type="entry name" value="methyltransferase_(Class_B)"/>
    <property type="match status" value="1"/>
</dbReference>
<dbReference type="Gene3D" id="3.80.30.20">
    <property type="entry name" value="tm_1862 like domain"/>
    <property type="match status" value="1"/>
</dbReference>
<dbReference type="InterPro" id="IPR058240">
    <property type="entry name" value="rSAM_sf"/>
</dbReference>
<feature type="domain" description="Radical SAM core" evidence="7">
    <location>
        <begin position="190"/>
        <end position="426"/>
    </location>
</feature>